<dbReference type="PANTHER" id="PTHR30007">
    <property type="entry name" value="PHP DOMAIN PROTEIN"/>
    <property type="match status" value="1"/>
</dbReference>
<dbReference type="Pfam" id="PF01609">
    <property type="entry name" value="DDE_Tnp_1"/>
    <property type="match status" value="1"/>
</dbReference>
<keyword evidence="4" id="KW-1185">Reference proteome</keyword>
<evidence type="ECO:0000259" key="2">
    <source>
        <dbReference type="Pfam" id="PF13340"/>
    </source>
</evidence>
<gene>
    <name evidence="3" type="ORF">ACFQT0_12375</name>
</gene>
<dbReference type="EMBL" id="JBHTEK010000001">
    <property type="protein sequence ID" value="MFC7668090.1"/>
    <property type="molecule type" value="Genomic_DNA"/>
</dbReference>
<evidence type="ECO:0000259" key="1">
    <source>
        <dbReference type="Pfam" id="PF01609"/>
    </source>
</evidence>
<sequence>MRRYELKDADWARLAPLLPGKAGDAGRSAADNRLFLNAVLWIARSGAPWRDLPERFGPWNSTYRRFRRWAQKGVWQRVFEAVQDPDLDWAMLDSTSVRAHQHAAGQKSSALAEALGRSRGGFTSKLHVVVDALGNPLRLRLTPGQQADCTVAADLLAGLAVGAVLADKAYDTDALVAGCAQTGAALVVPSKRSRRVARVLDRNLYADRNKVERFFNRLKQYRRLATRYEKTGASFLAFAHCAATFVWLL</sequence>
<dbReference type="InterPro" id="IPR002559">
    <property type="entry name" value="Transposase_11"/>
</dbReference>
<comment type="caution">
    <text evidence="3">The sequence shown here is derived from an EMBL/GenBank/DDBJ whole genome shotgun (WGS) entry which is preliminary data.</text>
</comment>
<evidence type="ECO:0000313" key="4">
    <source>
        <dbReference type="Proteomes" id="UP001596513"/>
    </source>
</evidence>
<dbReference type="PANTHER" id="PTHR30007:SF1">
    <property type="entry name" value="BLR1914 PROTEIN"/>
    <property type="match status" value="1"/>
</dbReference>
<reference evidence="4" key="1">
    <citation type="journal article" date="2019" name="Int. J. Syst. Evol. Microbiol.">
        <title>The Global Catalogue of Microorganisms (GCM) 10K type strain sequencing project: providing services to taxonomists for standard genome sequencing and annotation.</title>
        <authorList>
            <consortium name="The Broad Institute Genomics Platform"/>
            <consortium name="The Broad Institute Genome Sequencing Center for Infectious Disease"/>
            <person name="Wu L."/>
            <person name="Ma J."/>
        </authorList>
    </citation>
    <scope>NUCLEOTIDE SEQUENCE [LARGE SCALE GENOMIC DNA]</scope>
    <source>
        <strain evidence="4">JCM 19635</strain>
    </source>
</reference>
<dbReference type="Proteomes" id="UP001596513">
    <property type="component" value="Unassembled WGS sequence"/>
</dbReference>
<dbReference type="NCBIfam" id="NF033580">
    <property type="entry name" value="transpos_IS5_3"/>
    <property type="match status" value="1"/>
</dbReference>
<feature type="domain" description="Insertion element IS402-like" evidence="2">
    <location>
        <begin position="6"/>
        <end position="79"/>
    </location>
</feature>
<feature type="domain" description="Transposase IS4-like" evidence="1">
    <location>
        <begin position="92"/>
        <end position="242"/>
    </location>
</feature>
<proteinExistence type="predicted"/>
<accession>A0ABW2U3P5</accession>
<evidence type="ECO:0000313" key="3">
    <source>
        <dbReference type="EMBL" id="MFC7668090.1"/>
    </source>
</evidence>
<organism evidence="3 4">
    <name type="scientific">Hymenobacter humi</name>
    <dbReference type="NCBI Taxonomy" id="1411620"/>
    <lineage>
        <taxon>Bacteria</taxon>
        <taxon>Pseudomonadati</taxon>
        <taxon>Bacteroidota</taxon>
        <taxon>Cytophagia</taxon>
        <taxon>Cytophagales</taxon>
        <taxon>Hymenobacteraceae</taxon>
        <taxon>Hymenobacter</taxon>
    </lineage>
</organism>
<dbReference type="InterPro" id="IPR025161">
    <property type="entry name" value="IS402-like_dom"/>
</dbReference>
<name>A0ABW2U3P5_9BACT</name>
<dbReference type="RefSeq" id="WP_380203134.1">
    <property type="nucleotide sequence ID" value="NZ_JBHTEK010000001.1"/>
</dbReference>
<protein>
    <submittedName>
        <fullName evidence="3">IS5 family transposase</fullName>
    </submittedName>
</protein>
<dbReference type="Pfam" id="PF13340">
    <property type="entry name" value="DUF4096"/>
    <property type="match status" value="1"/>
</dbReference>